<dbReference type="Pfam" id="PF00440">
    <property type="entry name" value="TetR_N"/>
    <property type="match status" value="1"/>
</dbReference>
<comment type="caution">
    <text evidence="6">The sequence shown here is derived from an EMBL/GenBank/DDBJ whole genome shotgun (WGS) entry which is preliminary data.</text>
</comment>
<dbReference type="InterPro" id="IPR009057">
    <property type="entry name" value="Homeodomain-like_sf"/>
</dbReference>
<dbReference type="SUPFAM" id="SSF46689">
    <property type="entry name" value="Homeodomain-like"/>
    <property type="match status" value="1"/>
</dbReference>
<evidence type="ECO:0000259" key="5">
    <source>
        <dbReference type="PROSITE" id="PS50977"/>
    </source>
</evidence>
<evidence type="ECO:0000256" key="4">
    <source>
        <dbReference type="PROSITE-ProRule" id="PRU00335"/>
    </source>
</evidence>
<feature type="domain" description="HTH tetR-type" evidence="5">
    <location>
        <begin position="17"/>
        <end position="77"/>
    </location>
</feature>
<keyword evidence="1" id="KW-0805">Transcription regulation</keyword>
<dbReference type="EMBL" id="JAVREZ010000001">
    <property type="protein sequence ID" value="MDT0479411.1"/>
    <property type="molecule type" value="Genomic_DNA"/>
</dbReference>
<name>A0ABU2V1K9_9ACTN</name>
<reference evidence="7" key="1">
    <citation type="submission" date="2023-07" db="EMBL/GenBank/DDBJ databases">
        <title>30 novel species of actinomycetes from the DSMZ collection.</title>
        <authorList>
            <person name="Nouioui I."/>
        </authorList>
    </citation>
    <scope>NUCLEOTIDE SEQUENCE [LARGE SCALE GENOMIC DNA]</scope>
    <source>
        <strain evidence="7">DSM 41640</strain>
    </source>
</reference>
<evidence type="ECO:0000256" key="3">
    <source>
        <dbReference type="ARBA" id="ARBA00023163"/>
    </source>
</evidence>
<accession>A0ABU2V1K9</accession>
<evidence type="ECO:0000256" key="1">
    <source>
        <dbReference type="ARBA" id="ARBA00023015"/>
    </source>
</evidence>
<dbReference type="PANTHER" id="PTHR30055">
    <property type="entry name" value="HTH-TYPE TRANSCRIPTIONAL REGULATOR RUTR"/>
    <property type="match status" value="1"/>
</dbReference>
<evidence type="ECO:0000313" key="7">
    <source>
        <dbReference type="Proteomes" id="UP001183824"/>
    </source>
</evidence>
<dbReference type="PANTHER" id="PTHR30055:SF234">
    <property type="entry name" value="HTH-TYPE TRANSCRIPTIONAL REGULATOR BETI"/>
    <property type="match status" value="1"/>
</dbReference>
<evidence type="ECO:0000313" key="6">
    <source>
        <dbReference type="EMBL" id="MDT0479411.1"/>
    </source>
</evidence>
<dbReference type="SUPFAM" id="SSF48498">
    <property type="entry name" value="Tetracyclin repressor-like, C-terminal domain"/>
    <property type="match status" value="1"/>
</dbReference>
<organism evidence="6 7">
    <name type="scientific">Streptomyces doebereineriae</name>
    <dbReference type="NCBI Taxonomy" id="3075528"/>
    <lineage>
        <taxon>Bacteria</taxon>
        <taxon>Bacillati</taxon>
        <taxon>Actinomycetota</taxon>
        <taxon>Actinomycetes</taxon>
        <taxon>Kitasatosporales</taxon>
        <taxon>Streptomycetaceae</taxon>
        <taxon>Streptomyces</taxon>
    </lineage>
</organism>
<sequence length="206" mass="22310">MGTPATAKRKRVAKPPEERRKDILDAAAEVFTRKGIADARIEEITTLAEVSKGTFYLYFKTKDEAAAALWERHMDNFAGVGEKILGNAEVPLARRLVDVLESLCRFALEHADLHRVLYDGAGAQEVHAAANERLIGMIATAAQEGVKSGDVICEQPDMMARALFHGFCGAVTDAITGYAPLSHEEVVTASGHMTRAVFGLKETGRG</sequence>
<dbReference type="InterPro" id="IPR036271">
    <property type="entry name" value="Tet_transcr_reg_TetR-rel_C_sf"/>
</dbReference>
<keyword evidence="2 4" id="KW-0238">DNA-binding</keyword>
<dbReference type="PROSITE" id="PS50977">
    <property type="entry name" value="HTH_TETR_2"/>
    <property type="match status" value="1"/>
</dbReference>
<proteinExistence type="predicted"/>
<dbReference type="Proteomes" id="UP001183824">
    <property type="component" value="Unassembled WGS sequence"/>
</dbReference>
<evidence type="ECO:0000256" key="2">
    <source>
        <dbReference type="ARBA" id="ARBA00023125"/>
    </source>
</evidence>
<dbReference type="Gene3D" id="1.10.357.10">
    <property type="entry name" value="Tetracycline Repressor, domain 2"/>
    <property type="match status" value="1"/>
</dbReference>
<dbReference type="RefSeq" id="WP_311712781.1">
    <property type="nucleotide sequence ID" value="NZ_JAVREZ010000001.1"/>
</dbReference>
<gene>
    <name evidence="6" type="ORF">RNB18_04285</name>
</gene>
<dbReference type="PRINTS" id="PR00455">
    <property type="entry name" value="HTHTETR"/>
</dbReference>
<keyword evidence="3" id="KW-0804">Transcription</keyword>
<dbReference type="InterPro" id="IPR050109">
    <property type="entry name" value="HTH-type_TetR-like_transc_reg"/>
</dbReference>
<keyword evidence="7" id="KW-1185">Reference proteome</keyword>
<feature type="DNA-binding region" description="H-T-H motif" evidence="4">
    <location>
        <begin position="40"/>
        <end position="59"/>
    </location>
</feature>
<dbReference type="InterPro" id="IPR001647">
    <property type="entry name" value="HTH_TetR"/>
</dbReference>
<protein>
    <submittedName>
        <fullName evidence="6">TetR/AcrR family transcriptional regulator</fullName>
    </submittedName>
</protein>